<evidence type="ECO:0008006" key="3">
    <source>
        <dbReference type="Google" id="ProtNLM"/>
    </source>
</evidence>
<dbReference type="KEGG" id="pca:Pcar_1591"/>
<name>Q3A472_SYNC1</name>
<evidence type="ECO:0000313" key="2">
    <source>
        <dbReference type="Proteomes" id="UP000002534"/>
    </source>
</evidence>
<dbReference type="Proteomes" id="UP000002534">
    <property type="component" value="Chromosome"/>
</dbReference>
<dbReference type="RefSeq" id="WP_011341319.1">
    <property type="nucleotide sequence ID" value="NC_007498.2"/>
</dbReference>
<keyword evidence="2" id="KW-1185">Reference proteome</keyword>
<sequence length="78" mass="8467">MKVNVKCFANLSKEGTCDYHGSTPCEIPDKGTVMDVVKKLDLNGDDIKIIFVNHKEVTLDSVLKEGDQVALSPKTGGM</sequence>
<protein>
    <recommendedName>
        <fullName evidence="3">MoaD/ThiS family protein</fullName>
    </recommendedName>
</protein>
<dbReference type="InterPro" id="IPR012675">
    <property type="entry name" value="Beta-grasp_dom_sf"/>
</dbReference>
<dbReference type="eggNOG" id="ENOG502ZMAH">
    <property type="taxonomic scope" value="Bacteria"/>
</dbReference>
<reference evidence="2" key="1">
    <citation type="submission" date="2005-10" db="EMBL/GenBank/DDBJ databases">
        <title>Complete sequence of Pelobacter carbinolicus DSM 2380.</title>
        <authorList>
            <person name="Copeland A."/>
            <person name="Lucas S."/>
            <person name="Lapidus A."/>
            <person name="Barry K."/>
            <person name="Detter J.C."/>
            <person name="Glavina T."/>
            <person name="Hammon N."/>
            <person name="Israni S."/>
            <person name="Pitluck S."/>
            <person name="Chertkov O."/>
            <person name="Schmutz J."/>
            <person name="Larimer F."/>
            <person name="Land M."/>
            <person name="Kyrpides N."/>
            <person name="Ivanova N."/>
            <person name="Richardson P."/>
        </authorList>
    </citation>
    <scope>NUCLEOTIDE SEQUENCE [LARGE SCALE GENOMIC DNA]</scope>
    <source>
        <strain evidence="2">DSM 2380 / NBRC 103641 / GraBd1</strain>
    </source>
</reference>
<gene>
    <name evidence="1" type="ordered locus">Pcar_1591</name>
</gene>
<accession>Q3A472</accession>
<dbReference type="HOGENOM" id="CLU_114601_5_3_7"/>
<evidence type="ECO:0000313" key="1">
    <source>
        <dbReference type="EMBL" id="ABA88835.1"/>
    </source>
</evidence>
<dbReference type="STRING" id="338963.Pcar_1591"/>
<reference evidence="1 2" key="2">
    <citation type="journal article" date="2012" name="BMC Genomics">
        <title>The genome of Pelobacter carbinolicus reveals surprising metabolic capabilities and physiological features.</title>
        <authorList>
            <person name="Aklujkar M."/>
            <person name="Haveman S.A."/>
            <person name="Didonato R.Jr."/>
            <person name="Chertkov O."/>
            <person name="Han C.S."/>
            <person name="Land M.L."/>
            <person name="Brown P."/>
            <person name="Lovley D.R."/>
        </authorList>
    </citation>
    <scope>NUCLEOTIDE SEQUENCE [LARGE SCALE GENOMIC DNA]</scope>
    <source>
        <strain evidence="2">DSM 2380 / NBRC 103641 / GraBd1</strain>
    </source>
</reference>
<dbReference type="EMBL" id="CP000142">
    <property type="protein sequence ID" value="ABA88835.1"/>
    <property type="molecule type" value="Genomic_DNA"/>
</dbReference>
<dbReference type="SUPFAM" id="SSF54285">
    <property type="entry name" value="MoaD/ThiS"/>
    <property type="match status" value="1"/>
</dbReference>
<proteinExistence type="predicted"/>
<dbReference type="AlphaFoldDB" id="Q3A472"/>
<organism evidence="1 2">
    <name type="scientific">Syntrophotalea carbinolica (strain DSM 2380 / NBRC 103641 / GraBd1)</name>
    <name type="common">Pelobacter carbinolicus</name>
    <dbReference type="NCBI Taxonomy" id="338963"/>
    <lineage>
        <taxon>Bacteria</taxon>
        <taxon>Pseudomonadati</taxon>
        <taxon>Thermodesulfobacteriota</taxon>
        <taxon>Desulfuromonadia</taxon>
        <taxon>Desulfuromonadales</taxon>
        <taxon>Syntrophotaleaceae</taxon>
        <taxon>Syntrophotalea</taxon>
    </lineage>
</organism>
<dbReference type="Gene3D" id="3.10.20.30">
    <property type="match status" value="1"/>
</dbReference>
<dbReference type="InterPro" id="IPR016155">
    <property type="entry name" value="Mopterin_synth/thiamin_S_b"/>
</dbReference>
<dbReference type="OrthoDB" id="9801945at2"/>